<reference evidence="4 5" key="1">
    <citation type="submission" date="2020-03" db="EMBL/GenBank/DDBJ databases">
        <title>Complete genome sequence of Orbus sp. IPMB12 (BCRC 80908).</title>
        <authorList>
            <person name="Lo W.-S."/>
            <person name="Chang T.-H."/>
            <person name="Kuo C.-H."/>
        </authorList>
    </citation>
    <scope>NUCLEOTIDE SEQUENCE [LARGE SCALE GENOMIC DNA]</scope>
    <source>
        <strain evidence="4 5">IPMB12</strain>
    </source>
</reference>
<evidence type="ECO:0000256" key="1">
    <source>
        <dbReference type="ARBA" id="ARBA00022729"/>
    </source>
</evidence>
<dbReference type="SUPFAM" id="SSF51126">
    <property type="entry name" value="Pectin lyase-like"/>
    <property type="match status" value="1"/>
</dbReference>
<dbReference type="PANTHER" id="PTHR35037">
    <property type="entry name" value="C-TERMINAL REGION OF AIDA-LIKE PROTEIN"/>
    <property type="match status" value="1"/>
</dbReference>
<protein>
    <submittedName>
        <fullName evidence="4">Autotransporter outer membrane beta-barrel domain-containing protein</fullName>
    </submittedName>
</protein>
<dbReference type="KEGG" id="orb:IPMB12_06350"/>
<accession>A0A6G9IBY1</accession>
<dbReference type="GO" id="GO:0019867">
    <property type="term" value="C:outer membrane"/>
    <property type="evidence" value="ECO:0007669"/>
    <property type="project" value="InterPro"/>
</dbReference>
<dbReference type="InterPro" id="IPR004899">
    <property type="entry name" value="Pertactin_central"/>
</dbReference>
<dbReference type="EMBL" id="CP050253">
    <property type="protein sequence ID" value="QIQ21342.1"/>
    <property type="molecule type" value="Genomic_DNA"/>
</dbReference>
<dbReference type="PANTHER" id="PTHR35037:SF2">
    <property type="match status" value="1"/>
</dbReference>
<dbReference type="InterPro" id="IPR011050">
    <property type="entry name" value="Pectin_lyase_fold/virulence"/>
</dbReference>
<dbReference type="InterPro" id="IPR051551">
    <property type="entry name" value="Autotransporter_adhesion"/>
</dbReference>
<dbReference type="InterPro" id="IPR036709">
    <property type="entry name" value="Autotransporte_beta_dom_sf"/>
</dbReference>
<dbReference type="NCBIfam" id="TIGR01414">
    <property type="entry name" value="autotrans_barl"/>
    <property type="match status" value="1"/>
</dbReference>
<name>A0A6G9IBY1_9GAMM</name>
<keyword evidence="5" id="KW-1185">Reference proteome</keyword>
<dbReference type="PROSITE" id="PS51208">
    <property type="entry name" value="AUTOTRANSPORTER"/>
    <property type="match status" value="1"/>
</dbReference>
<feature type="chain" id="PRO_5026332454" evidence="2">
    <location>
        <begin position="27"/>
        <end position="972"/>
    </location>
</feature>
<keyword evidence="1 2" id="KW-0732">Signal</keyword>
<evidence type="ECO:0000313" key="4">
    <source>
        <dbReference type="EMBL" id="QIQ21342.1"/>
    </source>
</evidence>
<dbReference type="Gene3D" id="2.40.128.130">
    <property type="entry name" value="Autotransporter beta-domain"/>
    <property type="match status" value="1"/>
</dbReference>
<dbReference type="Gene3D" id="2.160.20.20">
    <property type="match status" value="1"/>
</dbReference>
<dbReference type="Pfam" id="PF03212">
    <property type="entry name" value="Pertactin"/>
    <property type="match status" value="1"/>
</dbReference>
<dbReference type="Proteomes" id="UP000501168">
    <property type="component" value="Chromosome"/>
</dbReference>
<dbReference type="InterPro" id="IPR003991">
    <property type="entry name" value="Pertactin_virulence_factor"/>
</dbReference>
<dbReference type="PRINTS" id="PR01484">
    <property type="entry name" value="PRTACTNFAMLY"/>
</dbReference>
<dbReference type="FunCoup" id="A0A6G9IBY1">
    <property type="interactions" value="6"/>
</dbReference>
<dbReference type="Pfam" id="PF03797">
    <property type="entry name" value="Autotransporter"/>
    <property type="match status" value="1"/>
</dbReference>
<dbReference type="InterPro" id="IPR012332">
    <property type="entry name" value="Autotransporter_pectin_lyase_C"/>
</dbReference>
<organism evidence="4 5">
    <name type="scientific">Zophobihabitans entericus</name>
    <dbReference type="NCBI Taxonomy" id="1635327"/>
    <lineage>
        <taxon>Bacteria</taxon>
        <taxon>Pseudomonadati</taxon>
        <taxon>Pseudomonadota</taxon>
        <taxon>Gammaproteobacteria</taxon>
        <taxon>Orbales</taxon>
        <taxon>Orbaceae</taxon>
        <taxon>Zophobihabitans</taxon>
    </lineage>
</organism>
<evidence type="ECO:0000259" key="3">
    <source>
        <dbReference type="PROSITE" id="PS51208"/>
    </source>
</evidence>
<gene>
    <name evidence="4" type="ORF">IPMB12_06350</name>
</gene>
<dbReference type="SMART" id="SM00869">
    <property type="entry name" value="Autotransporter"/>
    <property type="match status" value="1"/>
</dbReference>
<evidence type="ECO:0000256" key="2">
    <source>
        <dbReference type="SAM" id="SignalP"/>
    </source>
</evidence>
<dbReference type="InterPro" id="IPR005546">
    <property type="entry name" value="Autotransporte_beta"/>
</dbReference>
<dbReference type="AlphaFoldDB" id="A0A6G9IBY1"/>
<evidence type="ECO:0000313" key="5">
    <source>
        <dbReference type="Proteomes" id="UP000501168"/>
    </source>
</evidence>
<feature type="signal peptide" evidence="2">
    <location>
        <begin position="1"/>
        <end position="26"/>
    </location>
</feature>
<dbReference type="RefSeq" id="WP_166916059.1">
    <property type="nucleotide sequence ID" value="NZ_CP050253.1"/>
</dbReference>
<feature type="domain" description="Autotransporter" evidence="3">
    <location>
        <begin position="702"/>
        <end position="972"/>
    </location>
</feature>
<dbReference type="InterPro" id="IPR006315">
    <property type="entry name" value="OM_autotransptr_brl_dom"/>
</dbReference>
<dbReference type="SUPFAM" id="SSF103515">
    <property type="entry name" value="Autotransporter"/>
    <property type="match status" value="1"/>
</dbReference>
<proteinExistence type="predicted"/>
<sequence>MSIKNRPLLPILAIAGNMVFAPLALATEYNTPVDLNSTTLVSGDKVIVDDQRNAVSSTTAGSGALQLGNGSITVELTNSIPDVSITGVNLTNKMDNDFGIGSTIDVKQTTPPTTNTVYNINAVNLGDQTNMSGSGLDIEVTGSGSAKGIIGTGNNIVDLGDGSKIKVESTTSSAGVVLNSSGKLIANGITIEANSNSMSTGIESSGADVDLGTGSKIIIETNAVSDVSYGVKLSGNAELTADNLTIETTTGKGILAGGTSTVKLGSNSKITSNGDGIATLGTDVNVEADSLTIETSGSNGYGINMNNGAHSVDLGSNSKITTTGTTSTGVWMVGRNDATFTAEALTIHTIGSSANAIDVRRGSATISAGSVLQSDNAGTVAVYAASGSTASATINDSKLISGGSYAALSQGANSTVNLNNVEIEVDRNGSPAYALWATGGGGKINVNGMNLQGAAGVYGIVANNQGKVTLQGDITLNALSGVAMIADGTGGSITGTGKMNITGQLAAQNSALVDLSMTSGSVLNGAVTQSSGGVANLALNNSTWTFDNDSSINNLALSNNSKVNFQTATDGVLTVNNLSGNGIFSMRTDLLNNSGDLIQVTGTTAGSHRLTVANSGSDTTDGTETLTLVNTADGQGSFGLTSNVELGGYVYSLRQTGTDWELYSSDTTSSAADASASFLNVSYLMNYAETQTLLQRMGDLRQGSEQDNVWVRFFYGNFDSFSNHKLGSFDMDYHGFQLGADKSFTFSQGDLYTGAFVGLTNSSQDYASGDGSLKSKSIGVYATYIMNSGAYLDGILKYQHHKNKLNVTDTQGNAVYGNGSSDGFSASIEGGHRFNFGENRTGWYVEPQVQLSYSWQDSTTIDNSNGLKVELDSYDSLLSRVGVLIGYEVNKADRAPVNFYFKNSWLHEFTGETSYKLNGSKEEISFKGDAWVSGVGASVLVNKSHTFYLDMEKTMGNKFDQAHINIGYRFSF</sequence>
<dbReference type="InParanoid" id="A0A6G9IBY1"/>